<dbReference type="Gene3D" id="2.40.160.20">
    <property type="match status" value="1"/>
</dbReference>
<dbReference type="EMBL" id="SODV01000002">
    <property type="protein sequence ID" value="TDW97521.1"/>
    <property type="molecule type" value="Genomic_DNA"/>
</dbReference>
<evidence type="ECO:0000313" key="3">
    <source>
        <dbReference type="EMBL" id="TDW97521.1"/>
    </source>
</evidence>
<reference evidence="3 4" key="1">
    <citation type="submission" date="2019-03" db="EMBL/GenBank/DDBJ databases">
        <title>Genomic Encyclopedia of Type Strains, Phase IV (KMG-IV): sequencing the most valuable type-strain genomes for metagenomic binning, comparative biology and taxonomic classification.</title>
        <authorList>
            <person name="Goeker M."/>
        </authorList>
    </citation>
    <scope>NUCLEOTIDE SEQUENCE [LARGE SCALE GENOMIC DNA]</scope>
    <source>
        <strain evidence="3 4">DSM 100059</strain>
    </source>
</reference>
<gene>
    <name evidence="3" type="ORF">EDB95_5371</name>
</gene>
<organism evidence="3 4">
    <name type="scientific">Dinghuibacter silviterrae</name>
    <dbReference type="NCBI Taxonomy" id="1539049"/>
    <lineage>
        <taxon>Bacteria</taxon>
        <taxon>Pseudomonadati</taxon>
        <taxon>Bacteroidota</taxon>
        <taxon>Chitinophagia</taxon>
        <taxon>Chitinophagales</taxon>
        <taxon>Chitinophagaceae</taxon>
        <taxon>Dinghuibacter</taxon>
    </lineage>
</organism>
<comment type="caution">
    <text evidence="3">The sequence shown here is derived from an EMBL/GenBank/DDBJ whole genome shotgun (WGS) entry which is preliminary data.</text>
</comment>
<keyword evidence="1" id="KW-0732">Signal</keyword>
<dbReference type="AlphaFoldDB" id="A0A4R8DIF2"/>
<dbReference type="Proteomes" id="UP000294498">
    <property type="component" value="Unassembled WGS sequence"/>
</dbReference>
<dbReference type="SUPFAM" id="SSF56925">
    <property type="entry name" value="OMPA-like"/>
    <property type="match status" value="1"/>
</dbReference>
<sequence length="279" mass="30592">MRYILLVLAIILLYAPLRAQNFFLNIDAGAANYDGELQQHRYTFQEAHPGGGLGLGYEFSPHFTLSTGFLLTEISGADKYSSNPGAVARNLSFYSNIFEWNVRAEYQLFDLSDRSISPYGFVGLAVFHFNPYAYDPTGQKVFLQPLSTEGEGLAGGPPKYSLTQFAIPFGAGLRLALSDNVRVGLEVGVRKTFTGYLDDVHGAYYDEFSLLNAKGAEAVEMAFRGNQLPGHTGATYPAAGNARGAGGDDWYYFTGLRISFRLSGAEYTHNHMGCPTRIL</sequence>
<accession>A0A4R8DIF2</accession>
<dbReference type="RefSeq" id="WP_162852807.1">
    <property type="nucleotide sequence ID" value="NZ_SODV01000002.1"/>
</dbReference>
<feature type="domain" description="Outer membrane protein beta-barrel" evidence="2">
    <location>
        <begin position="7"/>
        <end position="194"/>
    </location>
</feature>
<keyword evidence="4" id="KW-1185">Reference proteome</keyword>
<evidence type="ECO:0000259" key="2">
    <source>
        <dbReference type="Pfam" id="PF13505"/>
    </source>
</evidence>
<dbReference type="InterPro" id="IPR011250">
    <property type="entry name" value="OMP/PagP_B-barrel"/>
</dbReference>
<dbReference type="InterPro" id="IPR027385">
    <property type="entry name" value="Beta-barrel_OMP"/>
</dbReference>
<evidence type="ECO:0000256" key="1">
    <source>
        <dbReference type="ARBA" id="ARBA00022729"/>
    </source>
</evidence>
<dbReference type="Pfam" id="PF13505">
    <property type="entry name" value="OMP_b-brl"/>
    <property type="match status" value="1"/>
</dbReference>
<proteinExistence type="predicted"/>
<name>A0A4R8DIF2_9BACT</name>
<evidence type="ECO:0000313" key="4">
    <source>
        <dbReference type="Proteomes" id="UP000294498"/>
    </source>
</evidence>
<protein>
    <submittedName>
        <fullName evidence="3">Outer membrane protein with beta-barrel domain</fullName>
    </submittedName>
</protein>